<evidence type="ECO:0000256" key="8">
    <source>
        <dbReference type="PROSITE-ProRule" id="PRU00175"/>
    </source>
</evidence>
<dbReference type="InterPro" id="IPR013083">
    <property type="entry name" value="Znf_RING/FYVE/PHD"/>
</dbReference>
<dbReference type="PANTHER" id="PTHR46539:SF1">
    <property type="entry name" value="E3 UBIQUITIN-PROTEIN LIGASE ATL42"/>
    <property type="match status" value="1"/>
</dbReference>
<name>A0A8H4EYN0_MUCCL</name>
<keyword evidence="3" id="KW-0479">Metal-binding</keyword>
<evidence type="ECO:0000256" key="3">
    <source>
        <dbReference type="ARBA" id="ARBA00022723"/>
    </source>
</evidence>
<feature type="domain" description="RING-type" evidence="12">
    <location>
        <begin position="352"/>
        <end position="394"/>
    </location>
</feature>
<keyword evidence="7 10" id="KW-0472">Membrane</keyword>
<feature type="transmembrane region" description="Helical" evidence="10">
    <location>
        <begin position="276"/>
        <end position="297"/>
    </location>
</feature>
<evidence type="ECO:0000256" key="7">
    <source>
        <dbReference type="ARBA" id="ARBA00023136"/>
    </source>
</evidence>
<evidence type="ECO:0000256" key="9">
    <source>
        <dbReference type="SAM" id="MobiDB-lite"/>
    </source>
</evidence>
<evidence type="ECO:0000313" key="14">
    <source>
        <dbReference type="Proteomes" id="UP000469890"/>
    </source>
</evidence>
<proteinExistence type="predicted"/>
<feature type="region of interest" description="Disordered" evidence="9">
    <location>
        <begin position="410"/>
        <end position="455"/>
    </location>
</feature>
<dbReference type="AlphaFoldDB" id="A0A8H4EYN0"/>
<evidence type="ECO:0000256" key="5">
    <source>
        <dbReference type="ARBA" id="ARBA00022833"/>
    </source>
</evidence>
<dbReference type="Proteomes" id="UP000469890">
    <property type="component" value="Unassembled WGS sequence"/>
</dbReference>
<keyword evidence="2 10" id="KW-0812">Transmembrane</keyword>
<evidence type="ECO:0000256" key="4">
    <source>
        <dbReference type="ARBA" id="ARBA00022771"/>
    </source>
</evidence>
<dbReference type="PANTHER" id="PTHR46539">
    <property type="entry name" value="E3 UBIQUITIN-PROTEIN LIGASE ATL42"/>
    <property type="match status" value="1"/>
</dbReference>
<dbReference type="InterPro" id="IPR017907">
    <property type="entry name" value="Znf_RING_CS"/>
</dbReference>
<dbReference type="SMART" id="SM00184">
    <property type="entry name" value="RING"/>
    <property type="match status" value="1"/>
</dbReference>
<dbReference type="Gene3D" id="3.30.40.10">
    <property type="entry name" value="Zinc/RING finger domain, C3HC4 (zinc finger)"/>
    <property type="match status" value="1"/>
</dbReference>
<dbReference type="Pfam" id="PF13639">
    <property type="entry name" value="zf-RING_2"/>
    <property type="match status" value="1"/>
</dbReference>
<feature type="signal peptide" evidence="11">
    <location>
        <begin position="1"/>
        <end position="23"/>
    </location>
</feature>
<gene>
    <name evidence="13" type="ORF">FB192DRAFT_1329623</name>
</gene>
<feature type="compositionally biased region" description="Low complexity" evidence="9">
    <location>
        <begin position="415"/>
        <end position="428"/>
    </location>
</feature>
<feature type="compositionally biased region" description="Low complexity" evidence="9">
    <location>
        <begin position="241"/>
        <end position="260"/>
    </location>
</feature>
<comment type="caution">
    <text evidence="13">The sequence shown here is derived from an EMBL/GenBank/DDBJ whole genome shotgun (WGS) entry which is preliminary data.</text>
</comment>
<dbReference type="EMBL" id="JAAECE010000006">
    <property type="protein sequence ID" value="KAF1799396.1"/>
    <property type="molecule type" value="Genomic_DNA"/>
</dbReference>
<dbReference type="InterPro" id="IPR001841">
    <property type="entry name" value="Znf_RING"/>
</dbReference>
<evidence type="ECO:0000256" key="10">
    <source>
        <dbReference type="SAM" id="Phobius"/>
    </source>
</evidence>
<accession>A0A8H4EYN0</accession>
<keyword evidence="4 8" id="KW-0863">Zinc-finger</keyword>
<evidence type="ECO:0000313" key="13">
    <source>
        <dbReference type="EMBL" id="KAF1799396.1"/>
    </source>
</evidence>
<dbReference type="GO" id="GO:0016020">
    <property type="term" value="C:membrane"/>
    <property type="evidence" value="ECO:0007669"/>
    <property type="project" value="UniProtKB-SubCell"/>
</dbReference>
<comment type="subcellular location">
    <subcellularLocation>
        <location evidence="1">Membrane</location>
    </subcellularLocation>
</comment>
<feature type="compositionally biased region" description="Polar residues" evidence="9">
    <location>
        <begin position="439"/>
        <end position="455"/>
    </location>
</feature>
<dbReference type="SUPFAM" id="SSF57850">
    <property type="entry name" value="RING/U-box"/>
    <property type="match status" value="1"/>
</dbReference>
<dbReference type="CDD" id="cd16473">
    <property type="entry name" value="RING-H2_RNF103"/>
    <property type="match status" value="1"/>
</dbReference>
<dbReference type="GO" id="GO:0008270">
    <property type="term" value="F:zinc ion binding"/>
    <property type="evidence" value="ECO:0007669"/>
    <property type="project" value="UniProtKB-KW"/>
</dbReference>
<protein>
    <recommendedName>
        <fullName evidence="12">RING-type domain-containing protein</fullName>
    </recommendedName>
</protein>
<evidence type="ECO:0000259" key="12">
    <source>
        <dbReference type="PROSITE" id="PS50089"/>
    </source>
</evidence>
<keyword evidence="11" id="KW-0732">Signal</keyword>
<evidence type="ECO:0000256" key="1">
    <source>
        <dbReference type="ARBA" id="ARBA00004370"/>
    </source>
</evidence>
<keyword evidence="5" id="KW-0862">Zinc</keyword>
<feature type="chain" id="PRO_5034687577" description="RING-type domain-containing protein" evidence="11">
    <location>
        <begin position="24"/>
        <end position="455"/>
    </location>
</feature>
<feature type="region of interest" description="Disordered" evidence="9">
    <location>
        <begin position="241"/>
        <end position="267"/>
    </location>
</feature>
<evidence type="ECO:0000256" key="11">
    <source>
        <dbReference type="SAM" id="SignalP"/>
    </source>
</evidence>
<evidence type="ECO:0000256" key="2">
    <source>
        <dbReference type="ARBA" id="ARBA00022692"/>
    </source>
</evidence>
<evidence type="ECO:0000256" key="6">
    <source>
        <dbReference type="ARBA" id="ARBA00022989"/>
    </source>
</evidence>
<reference evidence="13 14" key="1">
    <citation type="submission" date="2019-09" db="EMBL/GenBank/DDBJ databases">
        <authorList>
            <consortium name="DOE Joint Genome Institute"/>
            <person name="Mondo S.J."/>
            <person name="Navarro-Mendoza M.I."/>
            <person name="Perez-Arques C."/>
            <person name="Panchal S."/>
            <person name="Nicolas F.E."/>
            <person name="Ganguly P."/>
            <person name="Pangilinan J."/>
            <person name="Grigoriev I."/>
            <person name="Heitman J."/>
            <person name="Sanya K."/>
            <person name="Garre V."/>
        </authorList>
    </citation>
    <scope>NUCLEOTIDE SEQUENCE [LARGE SCALE GENOMIC DNA]</scope>
    <source>
        <strain evidence="13 14">MU402</strain>
    </source>
</reference>
<dbReference type="PROSITE" id="PS00518">
    <property type="entry name" value="ZF_RING_1"/>
    <property type="match status" value="1"/>
</dbReference>
<organism evidence="13 14">
    <name type="scientific">Mucor circinelloides f. lusitanicus</name>
    <name type="common">Mucor racemosus var. lusitanicus</name>
    <dbReference type="NCBI Taxonomy" id="29924"/>
    <lineage>
        <taxon>Eukaryota</taxon>
        <taxon>Fungi</taxon>
        <taxon>Fungi incertae sedis</taxon>
        <taxon>Mucoromycota</taxon>
        <taxon>Mucoromycotina</taxon>
        <taxon>Mucoromycetes</taxon>
        <taxon>Mucorales</taxon>
        <taxon>Mucorineae</taxon>
        <taxon>Mucoraceae</taxon>
        <taxon>Mucor</taxon>
    </lineage>
</organism>
<dbReference type="PROSITE" id="PS50089">
    <property type="entry name" value="ZF_RING_2"/>
    <property type="match status" value="1"/>
</dbReference>
<sequence>MFLLGKGWPVFFFISWFASLIRAQASPENPFIWQILAEYDVAESNKTKMYLAETSLKIYSQDFQTVFENKDRWGYNERLVIDFGDGCPQTTIDDVERLNNNWATSPAMMSQPSIALVQRGGRCSPWSDKISTIQNLSDKYALKVSGIVIYDNNYYNDSTFIQESTEDVSYPKWTSALPDYRNIKYMTDNTIDTGSTFAAVYFVPRNYIDYINSTLIQRTLTMNGTRQMYTQLTFSLGENNFPSSSDPSASTGSSTTTNNNQDDENGWDLERDKRNYIIYSVTAAVIVILVFVITRWCRAFARSRVLQDIEAAAGQGNLLMQEGKGVVIPFDQLQHLGPIEKYGEATMLNSTCAVCLDDFESDYYVRVLPCHHGYCTACIDVWLTKKSSNCPICKYDCRTTLKEKGFLVAEESQETPADASPAPTSTASEVHIEMEPVSHPSQRDNPATAVNSNTH</sequence>
<keyword evidence="6 10" id="KW-1133">Transmembrane helix</keyword>